<dbReference type="AlphaFoldDB" id="A0A645IAV4"/>
<sequence>MIPHDIQRNRRDAARFATKPFFGFTHLRQVICHHVDTTMHEDAFYHIRRVVRFRITPDKIGQQIAGKRTVGKVSEMQMCKKIHS</sequence>
<comment type="caution">
    <text evidence="1">The sequence shown here is derived from an EMBL/GenBank/DDBJ whole genome shotgun (WGS) entry which is preliminary data.</text>
</comment>
<evidence type="ECO:0000313" key="1">
    <source>
        <dbReference type="EMBL" id="MPN48398.1"/>
    </source>
</evidence>
<protein>
    <submittedName>
        <fullName evidence="1">Uncharacterized protein</fullName>
    </submittedName>
</protein>
<reference evidence="1" key="1">
    <citation type="submission" date="2019-08" db="EMBL/GenBank/DDBJ databases">
        <authorList>
            <person name="Kucharzyk K."/>
            <person name="Murdoch R.W."/>
            <person name="Higgins S."/>
            <person name="Loffler F."/>
        </authorList>
    </citation>
    <scope>NUCLEOTIDE SEQUENCE</scope>
</reference>
<accession>A0A645IAV4</accession>
<gene>
    <name evidence="1" type="ORF">SDC9_196005</name>
</gene>
<organism evidence="1">
    <name type="scientific">bioreactor metagenome</name>
    <dbReference type="NCBI Taxonomy" id="1076179"/>
    <lineage>
        <taxon>unclassified sequences</taxon>
        <taxon>metagenomes</taxon>
        <taxon>ecological metagenomes</taxon>
    </lineage>
</organism>
<proteinExistence type="predicted"/>
<dbReference type="EMBL" id="VSSQ01110688">
    <property type="protein sequence ID" value="MPN48398.1"/>
    <property type="molecule type" value="Genomic_DNA"/>
</dbReference>
<name>A0A645IAV4_9ZZZZ</name>